<dbReference type="AlphaFoldDB" id="A0A7W8ZMT0"/>
<gene>
    <name evidence="1" type="ORF">HDE68_002636</name>
</gene>
<proteinExistence type="predicted"/>
<reference evidence="1 2" key="1">
    <citation type="submission" date="2020-08" db="EMBL/GenBank/DDBJ databases">
        <title>Genomic Encyclopedia of Type Strains, Phase IV (KMG-V): Genome sequencing to study the core and pangenomes of soil and plant-associated prokaryotes.</title>
        <authorList>
            <person name="Whitman W."/>
        </authorList>
    </citation>
    <scope>NUCLEOTIDE SEQUENCE [LARGE SCALE GENOMIC DNA]</scope>
    <source>
        <strain evidence="1 2">S3M1</strain>
    </source>
</reference>
<accession>A0A7W8ZMT0</accession>
<sequence>MSKQTLNTIKSWFNTGFKPLQQQFWDTFDSFWHKDEIIPAANIENLEIRFGEKADNDSLTRHIHDLSAHGLDRKAGLGNQNNFLVENTFLQKIRAPEINTDSGLDFNLDKKGQVGVKGFSGKLSFDTTDGTLSFSNTPSAQQASTDPSFSGSTVKITQTGDLYTPGTLNAAGLSLNANFHQHIKPAIASSSEDTILFLPKEDGTLSRKEDIPVVSGGNNITITGSGLNLVINAAGGGGEDTSLITTVTYEELKGLIQTKSLIPGKEYQISDFQSTFVYGEHSVNGLSEGLVYGSVVYSGPIEPLIVMAITPVKFYSVARSAEYPEDEIIYTTENLFGGILSSTKGTILRRTDTGLKNTANFDYRRTKFRTNKGEPKNALNLVSNCTINASGFYGSIMPVIIGRMKNSELFSINGDIMSSLIDSYLNMDMCRIHSSRMDVYKCYVKGAVFSSYINFVGGATLNSICARIGHVNTPIQNVMLIINRYGTSCIVGTKDYYGLYMQENDAAGVRISNRLN</sequence>
<protein>
    <submittedName>
        <fullName evidence="1">Uncharacterized protein</fullName>
    </submittedName>
</protein>
<dbReference type="EMBL" id="JACHCE010000003">
    <property type="protein sequence ID" value="MBB5636735.1"/>
    <property type="molecule type" value="Genomic_DNA"/>
</dbReference>
<name>A0A7W8ZMT0_9SPHI</name>
<evidence type="ECO:0000313" key="2">
    <source>
        <dbReference type="Proteomes" id="UP000537204"/>
    </source>
</evidence>
<dbReference type="Proteomes" id="UP000537204">
    <property type="component" value="Unassembled WGS sequence"/>
</dbReference>
<evidence type="ECO:0000313" key="1">
    <source>
        <dbReference type="EMBL" id="MBB5636735.1"/>
    </source>
</evidence>
<organism evidence="1 2">
    <name type="scientific">Pedobacter cryoconitis</name>
    <dbReference type="NCBI Taxonomy" id="188932"/>
    <lineage>
        <taxon>Bacteria</taxon>
        <taxon>Pseudomonadati</taxon>
        <taxon>Bacteroidota</taxon>
        <taxon>Sphingobacteriia</taxon>
        <taxon>Sphingobacteriales</taxon>
        <taxon>Sphingobacteriaceae</taxon>
        <taxon>Pedobacter</taxon>
    </lineage>
</organism>
<dbReference type="RefSeq" id="WP_183882550.1">
    <property type="nucleotide sequence ID" value="NZ_JACHCE010000003.1"/>
</dbReference>
<comment type="caution">
    <text evidence="1">The sequence shown here is derived from an EMBL/GenBank/DDBJ whole genome shotgun (WGS) entry which is preliminary data.</text>
</comment>